<dbReference type="Proteomes" id="UP000012138">
    <property type="component" value="Unassembled WGS sequence"/>
</dbReference>
<protein>
    <submittedName>
        <fullName evidence="1">Uncharacterized protein</fullName>
    </submittedName>
</protein>
<dbReference type="EMBL" id="AKXB02000061">
    <property type="protein sequence ID" value="EMO90160.1"/>
    <property type="molecule type" value="Genomic_DNA"/>
</dbReference>
<proteinExistence type="predicted"/>
<sequence length="57" mass="6633">MSNLKSRSSNIPLEYLKLPLWVFSYLLIESIELFQDYLLLQSVERRNGKGSQEGLKS</sequence>
<reference evidence="1 2" key="1">
    <citation type="submission" date="2013-01" db="EMBL/GenBank/DDBJ databases">
        <authorList>
            <person name="Harkins D.M."/>
            <person name="Durkin A.S."/>
            <person name="Brinkac L.M."/>
            <person name="Haft D.H."/>
            <person name="Selengut J.D."/>
            <person name="Sanka R."/>
            <person name="DePew J."/>
            <person name="Purushe J."/>
            <person name="Whelen A.C."/>
            <person name="Vinetz J.M."/>
            <person name="Sutton G.G."/>
            <person name="Nierman W.C."/>
            <person name="Fouts D.E."/>
        </authorList>
    </citation>
    <scope>NUCLEOTIDE SEQUENCE [LARGE SCALE GENOMIC DNA]</scope>
    <source>
        <strain evidence="1 2">2001034031</strain>
    </source>
</reference>
<dbReference type="AlphaFoldDB" id="M6Y8T9"/>
<organism evidence="1 2">
    <name type="scientific">Leptospira noguchii str. 2001034031</name>
    <dbReference type="NCBI Taxonomy" id="1193053"/>
    <lineage>
        <taxon>Bacteria</taxon>
        <taxon>Pseudomonadati</taxon>
        <taxon>Spirochaetota</taxon>
        <taxon>Spirochaetia</taxon>
        <taxon>Leptospirales</taxon>
        <taxon>Leptospiraceae</taxon>
        <taxon>Leptospira</taxon>
    </lineage>
</organism>
<comment type="caution">
    <text evidence="1">The sequence shown here is derived from an EMBL/GenBank/DDBJ whole genome shotgun (WGS) entry which is preliminary data.</text>
</comment>
<accession>M6Y8T9</accession>
<evidence type="ECO:0000313" key="2">
    <source>
        <dbReference type="Proteomes" id="UP000012138"/>
    </source>
</evidence>
<evidence type="ECO:0000313" key="1">
    <source>
        <dbReference type="EMBL" id="EMO90160.1"/>
    </source>
</evidence>
<gene>
    <name evidence="1" type="ORF">LEP1GSC024_4152</name>
</gene>
<name>M6Y8T9_9LEPT</name>